<sequence>MLLSPNQIEADPGHPHGYFLHCGALYCVNHHSSYLVLPCRLAFVFFVLQMYIPVRAKIIASAQMLTTTAIIMCVFFLDLLVESIGGGEADVEVLAEGRVHSKVFQLAGPHDAAAAPGRRAEVGVGVRRARAVAQAPPPAQLEAGVVVHRRGGRVGRLGVPHHGEPVGAVGATERRLPRAPVAAVPQRPRRRRPRREPAEAGAHGEAVGVAHPVGAARRHGVALVLGRVPVQVPRPRRLHPRPPLHQPAAAAVQHQPRHDARVGHLEAVGDLPGAVHEAEAEVLVGDGVRDAGELHAVPGAGAPHLVRPVPEEHLRIAGGVHGHDHRARRRVGGALPRRQRHVVAGGEVHPNPHPGEQRVGGVVEPLPRHPAALVGDDQVAVVPYPRRAGPCRRRRDRPHDGGVGVGDGELAGAGHGQRGAGVAVDGARDGVGAVGDPDDGAGGHPRVPHPDVGVVGSRRGEEPEREAAAVAGAGRDERVVARERLARRDAVAGTRRRRREQHEEEHEAELMDGH</sequence>
<dbReference type="AlphaFoldDB" id="A0A0P0WPF2"/>
<gene>
    <name evidence="2" type="ordered locus">Os05g0501500</name>
    <name evidence="2" type="ORF">OSNPB_050501500</name>
</gene>
<proteinExistence type="predicted"/>
<dbReference type="InParanoid" id="A0A0P0WPF2"/>
<dbReference type="EMBL" id="AP014961">
    <property type="protein sequence ID" value="BAS94770.1"/>
    <property type="molecule type" value="Genomic_DNA"/>
</dbReference>
<dbReference type="Proteomes" id="UP000059680">
    <property type="component" value="Chromosome 5"/>
</dbReference>
<dbReference type="PaxDb" id="39947-A0A0P0WPF2"/>
<dbReference type="FunCoup" id="A0A0P0WPF2">
    <property type="interactions" value="7"/>
</dbReference>
<reference evidence="2 3" key="3">
    <citation type="journal article" date="2013" name="Rice">
        <title>Improvement of the Oryza sativa Nipponbare reference genome using next generation sequence and optical map data.</title>
        <authorList>
            <person name="Kawahara Y."/>
            <person name="de la Bastide M."/>
            <person name="Hamilton J.P."/>
            <person name="Kanamori H."/>
            <person name="McCombie W.R."/>
            <person name="Ouyang S."/>
            <person name="Schwartz D.C."/>
            <person name="Tanaka T."/>
            <person name="Wu J."/>
            <person name="Zhou S."/>
            <person name="Childs K.L."/>
            <person name="Davidson R.M."/>
            <person name="Lin H."/>
            <person name="Quesada-Ocampo L."/>
            <person name="Vaillancourt B."/>
            <person name="Sakai H."/>
            <person name="Lee S.S."/>
            <person name="Kim J."/>
            <person name="Numa H."/>
            <person name="Itoh T."/>
            <person name="Buell C.R."/>
            <person name="Matsumoto T."/>
        </authorList>
    </citation>
    <scope>NUCLEOTIDE SEQUENCE [LARGE SCALE GENOMIC DNA]</scope>
    <source>
        <strain evidence="3">cv. Nipponbare</strain>
    </source>
</reference>
<feature type="region of interest" description="Disordered" evidence="1">
    <location>
        <begin position="388"/>
        <end position="514"/>
    </location>
</feature>
<dbReference type="Gramene" id="Os05t0501500-00">
    <property type="protein sequence ID" value="Os05t0501500-00"/>
    <property type="gene ID" value="Os05g0501500"/>
</dbReference>
<feature type="compositionally biased region" description="Gly residues" evidence="1">
    <location>
        <begin position="401"/>
        <end position="419"/>
    </location>
</feature>
<evidence type="ECO:0000313" key="2">
    <source>
        <dbReference type="EMBL" id="BAS94770.1"/>
    </source>
</evidence>
<name>A0A0P0WPF2_ORYSJ</name>
<feature type="compositionally biased region" description="Low complexity" evidence="1">
    <location>
        <begin position="420"/>
        <end position="435"/>
    </location>
</feature>
<feature type="region of interest" description="Disordered" evidence="1">
    <location>
        <begin position="155"/>
        <end position="205"/>
    </location>
</feature>
<feature type="compositionally biased region" description="Basic and acidic residues" evidence="1">
    <location>
        <begin position="500"/>
        <end position="514"/>
    </location>
</feature>
<organism evidence="2 3">
    <name type="scientific">Oryza sativa subsp. japonica</name>
    <name type="common">Rice</name>
    <dbReference type="NCBI Taxonomy" id="39947"/>
    <lineage>
        <taxon>Eukaryota</taxon>
        <taxon>Viridiplantae</taxon>
        <taxon>Streptophyta</taxon>
        <taxon>Embryophyta</taxon>
        <taxon>Tracheophyta</taxon>
        <taxon>Spermatophyta</taxon>
        <taxon>Magnoliopsida</taxon>
        <taxon>Liliopsida</taxon>
        <taxon>Poales</taxon>
        <taxon>Poaceae</taxon>
        <taxon>BOP clade</taxon>
        <taxon>Oryzoideae</taxon>
        <taxon>Oryzeae</taxon>
        <taxon>Oryzinae</taxon>
        <taxon>Oryza</taxon>
        <taxon>Oryza sativa</taxon>
    </lineage>
</organism>
<feature type="non-terminal residue" evidence="2">
    <location>
        <position position="1"/>
    </location>
</feature>
<feature type="compositionally biased region" description="Basic and acidic residues" evidence="1">
    <location>
        <begin position="458"/>
        <end position="467"/>
    </location>
</feature>
<keyword evidence="3" id="KW-1185">Reference proteome</keyword>
<accession>A0A0P0WPF2</accession>
<evidence type="ECO:0000313" key="3">
    <source>
        <dbReference type="Proteomes" id="UP000059680"/>
    </source>
</evidence>
<reference evidence="3" key="1">
    <citation type="journal article" date="2005" name="Nature">
        <title>The map-based sequence of the rice genome.</title>
        <authorList>
            <consortium name="International rice genome sequencing project (IRGSP)"/>
            <person name="Matsumoto T."/>
            <person name="Wu J."/>
            <person name="Kanamori H."/>
            <person name="Katayose Y."/>
            <person name="Fujisawa M."/>
            <person name="Namiki N."/>
            <person name="Mizuno H."/>
            <person name="Yamamoto K."/>
            <person name="Antonio B.A."/>
            <person name="Baba T."/>
            <person name="Sakata K."/>
            <person name="Nagamura Y."/>
            <person name="Aoki H."/>
            <person name="Arikawa K."/>
            <person name="Arita K."/>
            <person name="Bito T."/>
            <person name="Chiden Y."/>
            <person name="Fujitsuka N."/>
            <person name="Fukunaka R."/>
            <person name="Hamada M."/>
            <person name="Harada C."/>
            <person name="Hayashi A."/>
            <person name="Hijishita S."/>
            <person name="Honda M."/>
            <person name="Hosokawa S."/>
            <person name="Ichikawa Y."/>
            <person name="Idonuma A."/>
            <person name="Iijima M."/>
            <person name="Ikeda M."/>
            <person name="Ikeno M."/>
            <person name="Ito K."/>
            <person name="Ito S."/>
            <person name="Ito T."/>
            <person name="Ito Y."/>
            <person name="Ito Y."/>
            <person name="Iwabuchi A."/>
            <person name="Kamiya K."/>
            <person name="Karasawa W."/>
            <person name="Kurita K."/>
            <person name="Katagiri S."/>
            <person name="Kikuta A."/>
            <person name="Kobayashi H."/>
            <person name="Kobayashi N."/>
            <person name="Machita K."/>
            <person name="Maehara T."/>
            <person name="Masukawa M."/>
            <person name="Mizubayashi T."/>
            <person name="Mukai Y."/>
            <person name="Nagasaki H."/>
            <person name="Nagata Y."/>
            <person name="Naito S."/>
            <person name="Nakashima M."/>
            <person name="Nakama Y."/>
            <person name="Nakamichi Y."/>
            <person name="Nakamura M."/>
            <person name="Meguro A."/>
            <person name="Negishi M."/>
            <person name="Ohta I."/>
            <person name="Ohta T."/>
            <person name="Okamoto M."/>
            <person name="Ono N."/>
            <person name="Saji S."/>
            <person name="Sakaguchi M."/>
            <person name="Sakai K."/>
            <person name="Shibata M."/>
            <person name="Shimokawa T."/>
            <person name="Song J."/>
            <person name="Takazaki Y."/>
            <person name="Terasawa K."/>
            <person name="Tsugane M."/>
            <person name="Tsuji K."/>
            <person name="Ueda S."/>
            <person name="Waki K."/>
            <person name="Yamagata H."/>
            <person name="Yamamoto M."/>
            <person name="Yamamoto S."/>
            <person name="Yamane H."/>
            <person name="Yoshiki S."/>
            <person name="Yoshihara R."/>
            <person name="Yukawa K."/>
            <person name="Zhong H."/>
            <person name="Yano M."/>
            <person name="Yuan Q."/>
            <person name="Ouyang S."/>
            <person name="Liu J."/>
            <person name="Jones K.M."/>
            <person name="Gansberger K."/>
            <person name="Moffat K."/>
            <person name="Hill J."/>
            <person name="Bera J."/>
            <person name="Fadrosh D."/>
            <person name="Jin S."/>
            <person name="Johri S."/>
            <person name="Kim M."/>
            <person name="Overton L."/>
            <person name="Reardon M."/>
            <person name="Tsitrin T."/>
            <person name="Vuong H."/>
            <person name="Weaver B."/>
            <person name="Ciecko A."/>
            <person name="Tallon L."/>
            <person name="Jackson J."/>
            <person name="Pai G."/>
            <person name="Aken S.V."/>
            <person name="Utterback T."/>
            <person name="Reidmuller S."/>
            <person name="Feldblyum T."/>
            <person name="Hsiao J."/>
            <person name="Zismann V."/>
            <person name="Iobst S."/>
            <person name="de Vazeille A.R."/>
            <person name="Buell C.R."/>
            <person name="Ying K."/>
            <person name="Li Y."/>
            <person name="Lu T."/>
            <person name="Huang Y."/>
            <person name="Zhao Q."/>
            <person name="Feng Q."/>
            <person name="Zhang L."/>
            <person name="Zhu J."/>
            <person name="Weng Q."/>
            <person name="Mu J."/>
            <person name="Lu Y."/>
            <person name="Fan D."/>
            <person name="Liu Y."/>
            <person name="Guan J."/>
            <person name="Zhang Y."/>
            <person name="Yu S."/>
            <person name="Liu X."/>
            <person name="Zhang Y."/>
            <person name="Hong G."/>
            <person name="Han B."/>
            <person name="Choisne N."/>
            <person name="Demange N."/>
            <person name="Orjeda G."/>
            <person name="Samain S."/>
            <person name="Cattolico L."/>
            <person name="Pelletier E."/>
            <person name="Couloux A."/>
            <person name="Segurens B."/>
            <person name="Wincker P."/>
            <person name="D'Hont A."/>
            <person name="Scarpelli C."/>
            <person name="Weissenbach J."/>
            <person name="Salanoubat M."/>
            <person name="Quetier F."/>
            <person name="Yu Y."/>
            <person name="Kim H.R."/>
            <person name="Rambo T."/>
            <person name="Currie J."/>
            <person name="Collura K."/>
            <person name="Luo M."/>
            <person name="Yang T."/>
            <person name="Ammiraju J.S.S."/>
            <person name="Engler F."/>
            <person name="Soderlund C."/>
            <person name="Wing R.A."/>
            <person name="Palmer L.E."/>
            <person name="de la Bastide M."/>
            <person name="Spiegel L."/>
            <person name="Nascimento L."/>
            <person name="Zutavern T."/>
            <person name="O'Shaughnessy A."/>
            <person name="Dike S."/>
            <person name="Dedhia N."/>
            <person name="Preston R."/>
            <person name="Balija V."/>
            <person name="McCombie W.R."/>
            <person name="Chow T."/>
            <person name="Chen H."/>
            <person name="Chung M."/>
            <person name="Chen C."/>
            <person name="Shaw J."/>
            <person name="Wu H."/>
            <person name="Hsiao K."/>
            <person name="Chao Y."/>
            <person name="Chu M."/>
            <person name="Cheng C."/>
            <person name="Hour A."/>
            <person name="Lee P."/>
            <person name="Lin S."/>
            <person name="Lin Y."/>
            <person name="Liou J."/>
            <person name="Liu S."/>
            <person name="Hsing Y."/>
            <person name="Raghuvanshi S."/>
            <person name="Mohanty A."/>
            <person name="Bharti A.K."/>
            <person name="Gaur A."/>
            <person name="Gupta V."/>
            <person name="Kumar D."/>
            <person name="Ravi V."/>
            <person name="Vij S."/>
            <person name="Kapur A."/>
            <person name="Khurana P."/>
            <person name="Khurana P."/>
            <person name="Khurana J.P."/>
            <person name="Tyagi A.K."/>
            <person name="Gaikwad K."/>
            <person name="Singh A."/>
            <person name="Dalal V."/>
            <person name="Srivastava S."/>
            <person name="Dixit A."/>
            <person name="Pal A.K."/>
            <person name="Ghazi I.A."/>
            <person name="Yadav M."/>
            <person name="Pandit A."/>
            <person name="Bhargava A."/>
            <person name="Sureshbabu K."/>
            <person name="Batra K."/>
            <person name="Sharma T.R."/>
            <person name="Mohapatra T."/>
            <person name="Singh N.K."/>
            <person name="Messing J."/>
            <person name="Nelson A.B."/>
            <person name="Fuks G."/>
            <person name="Kavchok S."/>
            <person name="Keizer G."/>
            <person name="Linton E."/>
            <person name="Llaca V."/>
            <person name="Song R."/>
            <person name="Tanyolac B."/>
            <person name="Young S."/>
            <person name="Ho-Il K."/>
            <person name="Hahn J.H."/>
            <person name="Sangsakoo G."/>
            <person name="Vanavichit A."/>
            <person name="de Mattos Luiz.A.T."/>
            <person name="Zimmer P.D."/>
            <person name="Malone G."/>
            <person name="Dellagostin O."/>
            <person name="de Oliveira A.C."/>
            <person name="Bevan M."/>
            <person name="Bancroft I."/>
            <person name="Minx P."/>
            <person name="Cordum H."/>
            <person name="Wilson R."/>
            <person name="Cheng Z."/>
            <person name="Jin W."/>
            <person name="Jiang J."/>
            <person name="Leong S.A."/>
            <person name="Iwama H."/>
            <person name="Gojobori T."/>
            <person name="Itoh T."/>
            <person name="Niimura Y."/>
            <person name="Fujii Y."/>
            <person name="Habara T."/>
            <person name="Sakai H."/>
            <person name="Sato Y."/>
            <person name="Wilson G."/>
            <person name="Kumar K."/>
            <person name="McCouch S."/>
            <person name="Juretic N."/>
            <person name="Hoen D."/>
            <person name="Wright S."/>
            <person name="Bruskiewich R."/>
            <person name="Bureau T."/>
            <person name="Miyao A."/>
            <person name="Hirochika H."/>
            <person name="Nishikawa T."/>
            <person name="Kadowaki K."/>
            <person name="Sugiura M."/>
            <person name="Burr B."/>
            <person name="Sasaki T."/>
        </authorList>
    </citation>
    <scope>NUCLEOTIDE SEQUENCE [LARGE SCALE GENOMIC DNA]</scope>
    <source>
        <strain evidence="3">cv. Nipponbare</strain>
    </source>
</reference>
<reference evidence="2 3" key="2">
    <citation type="journal article" date="2013" name="Plant Cell Physiol.">
        <title>Rice Annotation Project Database (RAP-DB): an integrative and interactive database for rice genomics.</title>
        <authorList>
            <person name="Sakai H."/>
            <person name="Lee S.S."/>
            <person name="Tanaka T."/>
            <person name="Numa H."/>
            <person name="Kim J."/>
            <person name="Kawahara Y."/>
            <person name="Wakimoto H."/>
            <person name="Yang C.C."/>
            <person name="Iwamoto M."/>
            <person name="Abe T."/>
            <person name="Yamada Y."/>
            <person name="Muto A."/>
            <person name="Inokuchi H."/>
            <person name="Ikemura T."/>
            <person name="Matsumoto T."/>
            <person name="Sasaki T."/>
            <person name="Itoh T."/>
        </authorList>
    </citation>
    <scope>NUCLEOTIDE SEQUENCE [LARGE SCALE GENOMIC DNA]</scope>
    <source>
        <strain evidence="3">cv. Nipponbare</strain>
    </source>
</reference>
<evidence type="ECO:0000256" key="1">
    <source>
        <dbReference type="SAM" id="MobiDB-lite"/>
    </source>
</evidence>
<feature type="compositionally biased region" description="Basic and acidic residues" evidence="1">
    <location>
        <begin position="474"/>
        <end position="490"/>
    </location>
</feature>
<protein>
    <submittedName>
        <fullName evidence="2">Os05g0501500 protein</fullName>
    </submittedName>
</protein>